<dbReference type="EMBL" id="NBSH01000005">
    <property type="protein sequence ID" value="ORX38060.1"/>
    <property type="molecule type" value="Genomic_DNA"/>
</dbReference>
<dbReference type="InterPro" id="IPR036291">
    <property type="entry name" value="NAD(P)-bd_dom_sf"/>
</dbReference>
<dbReference type="InterPro" id="IPR001509">
    <property type="entry name" value="Epimerase_deHydtase"/>
</dbReference>
<organism evidence="2 3">
    <name type="scientific">Kockovaella imperatae</name>
    <dbReference type="NCBI Taxonomy" id="4999"/>
    <lineage>
        <taxon>Eukaryota</taxon>
        <taxon>Fungi</taxon>
        <taxon>Dikarya</taxon>
        <taxon>Basidiomycota</taxon>
        <taxon>Agaricomycotina</taxon>
        <taxon>Tremellomycetes</taxon>
        <taxon>Tremellales</taxon>
        <taxon>Cuniculitremaceae</taxon>
        <taxon>Kockovaella</taxon>
    </lineage>
</organism>
<accession>A0A1Y1UJ24</accession>
<sequence>MYVWVQCDFILPVGFHRIFKPRTTMTKVIIIGGSGHVGTYLVPRLVKAGYDVTNVSRGTAKPYIDDPAWDKVDHVKLDRKDQDAGEKIAALKPEIIIDMMGYEPDEVERLVDAVRGKIQHYIFCSTVWVGGYATAVPTTEDQMTNPIDSYGEKKLAIERYLWDQVKTHNFPATSFRPGHIVGPWPSINPQGNTNLDIWKILAKGEELELPDHGLGTLHHIHADDCAGLVMAMIENRDKTIGEAFNNVSPQAVSLRWYSEQMFEWLGHQPNISYKPFDQWKQGKPQSDIDATWSHIAHSPCVSVEKAKRVLGFYPRYSSIDAIKESVTALRDSGKLDI</sequence>
<dbReference type="GeneID" id="33557499"/>
<proteinExistence type="predicted"/>
<evidence type="ECO:0000313" key="2">
    <source>
        <dbReference type="EMBL" id="ORX38060.1"/>
    </source>
</evidence>
<dbReference type="PANTHER" id="PTHR43245">
    <property type="entry name" value="BIFUNCTIONAL POLYMYXIN RESISTANCE PROTEIN ARNA"/>
    <property type="match status" value="1"/>
</dbReference>
<keyword evidence="3" id="KW-1185">Reference proteome</keyword>
<protein>
    <recommendedName>
        <fullName evidence="1">NAD-dependent epimerase/dehydratase domain-containing protein</fullName>
    </recommendedName>
</protein>
<name>A0A1Y1UJ24_9TREE</name>
<dbReference type="Proteomes" id="UP000193218">
    <property type="component" value="Unassembled WGS sequence"/>
</dbReference>
<feature type="domain" description="NAD-dependent epimerase/dehydratase" evidence="1">
    <location>
        <begin position="28"/>
        <end position="245"/>
    </location>
</feature>
<comment type="caution">
    <text evidence="2">The sequence shown here is derived from an EMBL/GenBank/DDBJ whole genome shotgun (WGS) entry which is preliminary data.</text>
</comment>
<dbReference type="SUPFAM" id="SSF51735">
    <property type="entry name" value="NAD(P)-binding Rossmann-fold domains"/>
    <property type="match status" value="1"/>
</dbReference>
<dbReference type="InterPro" id="IPR050177">
    <property type="entry name" value="Lipid_A_modif_metabolic_enz"/>
</dbReference>
<dbReference type="InParanoid" id="A0A1Y1UJ24"/>
<dbReference type="RefSeq" id="XP_021872047.1">
    <property type="nucleotide sequence ID" value="XM_022015690.1"/>
</dbReference>
<gene>
    <name evidence="2" type="ORF">BD324DRAFT_624356</name>
</gene>
<reference evidence="2 3" key="1">
    <citation type="submission" date="2017-03" db="EMBL/GenBank/DDBJ databases">
        <title>Widespread Adenine N6-methylation of Active Genes in Fungi.</title>
        <authorList>
            <consortium name="DOE Joint Genome Institute"/>
            <person name="Mondo S.J."/>
            <person name="Dannebaum R.O."/>
            <person name="Kuo R.C."/>
            <person name="Louie K.B."/>
            <person name="Bewick A.J."/>
            <person name="Labutti K."/>
            <person name="Haridas S."/>
            <person name="Kuo A."/>
            <person name="Salamov A."/>
            <person name="Ahrendt S.R."/>
            <person name="Lau R."/>
            <person name="Bowen B.P."/>
            <person name="Lipzen A."/>
            <person name="Sullivan W."/>
            <person name="Andreopoulos W.B."/>
            <person name="Clum A."/>
            <person name="Lindquist E."/>
            <person name="Daum C."/>
            <person name="Northen T.R."/>
            <person name="Ramamoorthy G."/>
            <person name="Schmitz R.J."/>
            <person name="Gryganskyi A."/>
            <person name="Culley D."/>
            <person name="Magnuson J."/>
            <person name="James T.Y."/>
            <person name="O'Malley M.A."/>
            <person name="Stajich J.E."/>
            <person name="Spatafora J.W."/>
            <person name="Visel A."/>
            <person name="Grigoriev I.V."/>
        </authorList>
    </citation>
    <scope>NUCLEOTIDE SEQUENCE [LARGE SCALE GENOMIC DNA]</scope>
    <source>
        <strain evidence="2 3">NRRL Y-17943</strain>
    </source>
</reference>
<dbReference type="AlphaFoldDB" id="A0A1Y1UJ24"/>
<dbReference type="OrthoDB" id="419598at2759"/>
<dbReference type="Pfam" id="PF01370">
    <property type="entry name" value="Epimerase"/>
    <property type="match status" value="1"/>
</dbReference>
<dbReference type="STRING" id="4999.A0A1Y1UJ24"/>
<evidence type="ECO:0000259" key="1">
    <source>
        <dbReference type="Pfam" id="PF01370"/>
    </source>
</evidence>
<evidence type="ECO:0000313" key="3">
    <source>
        <dbReference type="Proteomes" id="UP000193218"/>
    </source>
</evidence>
<dbReference type="Gene3D" id="3.40.50.720">
    <property type="entry name" value="NAD(P)-binding Rossmann-like Domain"/>
    <property type="match status" value="1"/>
</dbReference>